<keyword evidence="2" id="KW-1185">Reference proteome</keyword>
<evidence type="ECO:0000313" key="1">
    <source>
        <dbReference type="EMBL" id="KAK7035031.1"/>
    </source>
</evidence>
<protein>
    <submittedName>
        <fullName evidence="1">Uncharacterized protein</fullName>
    </submittedName>
</protein>
<comment type="caution">
    <text evidence="1">The sequence shown here is derived from an EMBL/GenBank/DDBJ whole genome shotgun (WGS) entry which is preliminary data.</text>
</comment>
<dbReference type="Proteomes" id="UP001362999">
    <property type="component" value="Unassembled WGS sequence"/>
</dbReference>
<dbReference type="AlphaFoldDB" id="A0AAW0C5P9"/>
<evidence type="ECO:0000313" key="2">
    <source>
        <dbReference type="Proteomes" id="UP001362999"/>
    </source>
</evidence>
<feature type="non-terminal residue" evidence="1">
    <location>
        <position position="1"/>
    </location>
</feature>
<accession>A0AAW0C5P9</accession>
<gene>
    <name evidence="1" type="ORF">R3P38DRAFT_2518725</name>
</gene>
<name>A0AAW0C5P9_9AGAR</name>
<dbReference type="EMBL" id="JAWWNJ010000020">
    <property type="protein sequence ID" value="KAK7035031.1"/>
    <property type="molecule type" value="Genomic_DNA"/>
</dbReference>
<proteinExistence type="predicted"/>
<reference evidence="1 2" key="1">
    <citation type="journal article" date="2024" name="J Genomics">
        <title>Draft genome sequencing and assembly of Favolaschia claudopus CIRM-BRFM 2984 isolated from oak limbs.</title>
        <authorList>
            <person name="Navarro D."/>
            <person name="Drula E."/>
            <person name="Chaduli D."/>
            <person name="Cazenave R."/>
            <person name="Ahrendt S."/>
            <person name="Wang J."/>
            <person name="Lipzen A."/>
            <person name="Daum C."/>
            <person name="Barry K."/>
            <person name="Grigoriev I.V."/>
            <person name="Favel A."/>
            <person name="Rosso M.N."/>
            <person name="Martin F."/>
        </authorList>
    </citation>
    <scope>NUCLEOTIDE SEQUENCE [LARGE SCALE GENOMIC DNA]</scope>
    <source>
        <strain evidence="1 2">CIRM-BRFM 2984</strain>
    </source>
</reference>
<sequence>DEFRTWWNNHRVRFQHDKNMPSGHIPAHAFEHPTHFAGVRVDCRIRVPQAAVDELLEYLTEDVGPRDSHLRWPGLTLELEQTVQTVWEDIGSPKISMESAWGVFRMISDVLDNYKIIIDTVVAKLNALP</sequence>
<organism evidence="1 2">
    <name type="scientific">Favolaschia claudopus</name>
    <dbReference type="NCBI Taxonomy" id="2862362"/>
    <lineage>
        <taxon>Eukaryota</taxon>
        <taxon>Fungi</taxon>
        <taxon>Dikarya</taxon>
        <taxon>Basidiomycota</taxon>
        <taxon>Agaricomycotina</taxon>
        <taxon>Agaricomycetes</taxon>
        <taxon>Agaricomycetidae</taxon>
        <taxon>Agaricales</taxon>
        <taxon>Marasmiineae</taxon>
        <taxon>Mycenaceae</taxon>
        <taxon>Favolaschia</taxon>
    </lineage>
</organism>